<feature type="region of interest" description="Disordered" evidence="1">
    <location>
        <begin position="191"/>
        <end position="212"/>
    </location>
</feature>
<accession>K0T213</accession>
<comment type="caution">
    <text evidence="4">The sequence shown here is derived from an EMBL/GenBank/DDBJ whole genome shotgun (WGS) entry which is preliminary data.</text>
</comment>
<protein>
    <recommendedName>
        <fullName evidence="3">Chitin-binding type-2 domain-containing protein</fullName>
    </recommendedName>
</protein>
<proteinExistence type="predicted"/>
<dbReference type="OrthoDB" id="6020543at2759"/>
<dbReference type="Proteomes" id="UP000266841">
    <property type="component" value="Unassembled WGS sequence"/>
</dbReference>
<evidence type="ECO:0000259" key="3">
    <source>
        <dbReference type="PROSITE" id="PS50940"/>
    </source>
</evidence>
<feature type="region of interest" description="Disordered" evidence="1">
    <location>
        <begin position="116"/>
        <end position="158"/>
    </location>
</feature>
<dbReference type="EMBL" id="AGNL01006755">
    <property type="protein sequence ID" value="EJK71810.1"/>
    <property type="molecule type" value="Genomic_DNA"/>
</dbReference>
<sequence>MRPRRSGRPAQRGGHRNADGRRRTRRAAPLAALALLLLSAPPAACEECNICLGADDGFLQIPGTDCAEFARCADGAVDEVFNCQAGLIYDSTLGQCNWAGTVTCGPDPACPTVPPTLMPSALPTEGPTADGEEGGDDDEVVRPGSASASEEEYPECPESNQCYNPRYEDCFHETAKECMEMKQPGYEAVFTKEKPDKPDKPKDDLIGFKPGEDSTVRPPVIIERRWDGIIVGDDGKLLRVSHRMSTVKSGRGNGDALRDYMYVDFHRAIRYMSERGYAVPVNEEGEPIQASLEEGRQVDYARSSFYLGSSDEKDAGRGGATVGLVNIALFLSQSLADSIASGSCDELNEEVVDGFLPASNSCGQYGMSYQDMECGADEAYMQCKPFPEMESVAGPNPTGNVDPFYCGSTARYPFTGEATVTSGRGAVNEPLTNADGRTDVENCCWWGRGTISTRGICQYGKLNYYLGARAAAEGRPARFPSVDFCVDPGAICSPNPADSEVEWISGLFRWVEDVQKYDDGNGWSYLERLHFFVAGGMVDGLFVNEVSSIVTQGCPSAPCPSAVGTGMDLSDASERWSNFVQVIEALGLTIRAN</sequence>
<dbReference type="SUPFAM" id="SSF57625">
    <property type="entry name" value="Invertebrate chitin-binding proteins"/>
    <property type="match status" value="1"/>
</dbReference>
<dbReference type="eggNOG" id="ENOG502QX25">
    <property type="taxonomic scope" value="Eukaryota"/>
</dbReference>
<dbReference type="InterPro" id="IPR002557">
    <property type="entry name" value="Chitin-bd_dom"/>
</dbReference>
<dbReference type="SMART" id="SM00494">
    <property type="entry name" value="ChtBD2"/>
    <property type="match status" value="1"/>
</dbReference>
<evidence type="ECO:0000256" key="1">
    <source>
        <dbReference type="SAM" id="MobiDB-lite"/>
    </source>
</evidence>
<dbReference type="Gene3D" id="2.170.140.10">
    <property type="entry name" value="Chitin binding domain"/>
    <property type="match status" value="1"/>
</dbReference>
<dbReference type="GO" id="GO:0008061">
    <property type="term" value="F:chitin binding"/>
    <property type="evidence" value="ECO:0007669"/>
    <property type="project" value="InterPro"/>
</dbReference>
<evidence type="ECO:0000313" key="5">
    <source>
        <dbReference type="Proteomes" id="UP000266841"/>
    </source>
</evidence>
<dbReference type="AlphaFoldDB" id="K0T213"/>
<dbReference type="PROSITE" id="PS50940">
    <property type="entry name" value="CHIT_BIND_II"/>
    <property type="match status" value="1"/>
</dbReference>
<dbReference type="GO" id="GO:0005576">
    <property type="term" value="C:extracellular region"/>
    <property type="evidence" value="ECO:0007669"/>
    <property type="project" value="InterPro"/>
</dbReference>
<keyword evidence="5" id="KW-1185">Reference proteome</keyword>
<gene>
    <name evidence="4" type="ORF">THAOC_06713</name>
</gene>
<evidence type="ECO:0000313" key="4">
    <source>
        <dbReference type="EMBL" id="EJK71810.1"/>
    </source>
</evidence>
<name>K0T213_THAOC</name>
<feature type="compositionally biased region" description="Acidic residues" evidence="1">
    <location>
        <begin position="130"/>
        <end position="139"/>
    </location>
</feature>
<dbReference type="InterPro" id="IPR036508">
    <property type="entry name" value="Chitin-bd_dom_sf"/>
</dbReference>
<keyword evidence="2" id="KW-0732">Signal</keyword>
<feature type="signal peptide" evidence="2">
    <location>
        <begin position="1"/>
        <end position="45"/>
    </location>
</feature>
<feature type="region of interest" description="Disordered" evidence="1">
    <location>
        <begin position="1"/>
        <end position="24"/>
    </location>
</feature>
<feature type="chain" id="PRO_5003841563" description="Chitin-binding type-2 domain-containing protein" evidence="2">
    <location>
        <begin position="46"/>
        <end position="593"/>
    </location>
</feature>
<reference evidence="4 5" key="1">
    <citation type="journal article" date="2012" name="Genome Biol.">
        <title>Genome and low-iron response of an oceanic diatom adapted to chronic iron limitation.</title>
        <authorList>
            <person name="Lommer M."/>
            <person name="Specht M."/>
            <person name="Roy A.S."/>
            <person name="Kraemer L."/>
            <person name="Andreson R."/>
            <person name="Gutowska M.A."/>
            <person name="Wolf J."/>
            <person name="Bergner S.V."/>
            <person name="Schilhabel M.B."/>
            <person name="Klostermeier U.C."/>
            <person name="Beiko R.G."/>
            <person name="Rosenstiel P."/>
            <person name="Hippler M."/>
            <person name="Laroche J."/>
        </authorList>
    </citation>
    <scope>NUCLEOTIDE SEQUENCE [LARGE SCALE GENOMIC DNA]</scope>
    <source>
        <strain evidence="4 5">CCMP1005</strain>
    </source>
</reference>
<evidence type="ECO:0000256" key="2">
    <source>
        <dbReference type="SAM" id="SignalP"/>
    </source>
</evidence>
<dbReference type="Pfam" id="PF01607">
    <property type="entry name" value="CBM_14"/>
    <property type="match status" value="1"/>
</dbReference>
<feature type="domain" description="Chitin-binding type-2" evidence="3">
    <location>
        <begin position="48"/>
        <end position="106"/>
    </location>
</feature>
<dbReference type="OMA" id="WWGRGTI"/>
<dbReference type="PANTHER" id="PTHR21113">
    <property type="entry name" value="AGAP001705-PA"/>
    <property type="match status" value="1"/>
</dbReference>
<organism evidence="4 5">
    <name type="scientific">Thalassiosira oceanica</name>
    <name type="common">Marine diatom</name>
    <dbReference type="NCBI Taxonomy" id="159749"/>
    <lineage>
        <taxon>Eukaryota</taxon>
        <taxon>Sar</taxon>
        <taxon>Stramenopiles</taxon>
        <taxon>Ochrophyta</taxon>
        <taxon>Bacillariophyta</taxon>
        <taxon>Coscinodiscophyceae</taxon>
        <taxon>Thalassiosirophycidae</taxon>
        <taxon>Thalassiosirales</taxon>
        <taxon>Thalassiosiraceae</taxon>
        <taxon>Thalassiosira</taxon>
    </lineage>
</organism>
<dbReference type="PANTHER" id="PTHR21113:SF4">
    <property type="entry name" value="CHITIN-BINDING TYPE-4 DOMAIN-CONTAINING PROTEIN"/>
    <property type="match status" value="1"/>
</dbReference>